<dbReference type="Gene3D" id="1.10.10.10">
    <property type="entry name" value="Winged helix-like DNA-binding domain superfamily/Winged helix DNA-binding domain"/>
    <property type="match status" value="1"/>
</dbReference>
<keyword evidence="3" id="KW-1185">Reference proteome</keyword>
<protein>
    <recommendedName>
        <fullName evidence="4">Helix-turn-helix domain-containing protein</fullName>
    </recommendedName>
</protein>
<evidence type="ECO:0000313" key="3">
    <source>
        <dbReference type="Proteomes" id="UP000635565"/>
    </source>
</evidence>
<gene>
    <name evidence="2" type="ORF">KSZ_60610</name>
</gene>
<feature type="region of interest" description="Disordered" evidence="1">
    <location>
        <begin position="103"/>
        <end position="122"/>
    </location>
</feature>
<dbReference type="EMBL" id="BNJJ01000021">
    <property type="protein sequence ID" value="GHO88055.1"/>
    <property type="molecule type" value="Genomic_DNA"/>
</dbReference>
<dbReference type="InterPro" id="IPR036388">
    <property type="entry name" value="WH-like_DNA-bd_sf"/>
</dbReference>
<comment type="caution">
    <text evidence="2">The sequence shown here is derived from an EMBL/GenBank/DDBJ whole genome shotgun (WGS) entry which is preliminary data.</text>
</comment>
<feature type="compositionally biased region" description="Basic and acidic residues" evidence="1">
    <location>
        <begin position="108"/>
        <end position="122"/>
    </location>
</feature>
<organism evidence="2 3">
    <name type="scientific">Dictyobacter formicarum</name>
    <dbReference type="NCBI Taxonomy" id="2778368"/>
    <lineage>
        <taxon>Bacteria</taxon>
        <taxon>Bacillati</taxon>
        <taxon>Chloroflexota</taxon>
        <taxon>Ktedonobacteria</taxon>
        <taxon>Ktedonobacterales</taxon>
        <taxon>Dictyobacteraceae</taxon>
        <taxon>Dictyobacter</taxon>
    </lineage>
</organism>
<dbReference type="RefSeq" id="WP_201365605.1">
    <property type="nucleotide sequence ID" value="NZ_BNJJ01000021.1"/>
</dbReference>
<evidence type="ECO:0000313" key="2">
    <source>
        <dbReference type="EMBL" id="GHO88055.1"/>
    </source>
</evidence>
<dbReference type="InterPro" id="IPR010921">
    <property type="entry name" value="Trp_repressor/repl_initiator"/>
</dbReference>
<evidence type="ECO:0000256" key="1">
    <source>
        <dbReference type="SAM" id="MobiDB-lite"/>
    </source>
</evidence>
<dbReference type="SUPFAM" id="SSF48295">
    <property type="entry name" value="TrpR-like"/>
    <property type="match status" value="1"/>
</dbReference>
<reference evidence="2 3" key="1">
    <citation type="journal article" date="2021" name="Int. J. Syst. Evol. Microbiol.">
        <title>Reticulibacter mediterranei gen. nov., sp. nov., within the new family Reticulibacteraceae fam. nov., and Ktedonospora formicarum gen. nov., sp. nov., Ktedonobacter robiniae sp. nov., Dictyobacter formicarum sp. nov. and Dictyobacter arantiisoli sp. nov., belonging to the class Ktedonobacteria.</title>
        <authorList>
            <person name="Yabe S."/>
            <person name="Zheng Y."/>
            <person name="Wang C.M."/>
            <person name="Sakai Y."/>
            <person name="Abe K."/>
            <person name="Yokota A."/>
            <person name="Donadio S."/>
            <person name="Cavaletti L."/>
            <person name="Monciardini P."/>
        </authorList>
    </citation>
    <scope>NUCLEOTIDE SEQUENCE [LARGE SCALE GENOMIC DNA]</scope>
    <source>
        <strain evidence="2 3">SOSP1-9</strain>
    </source>
</reference>
<sequence>MAEAALPLIALSEQQRTQALERFEIIRPAVEKELSQAQVARTHHLATSTVQLWVKQYREKGLAGLTKPAKRSDKGKSRRLPEQTVTMLKGLALQTPLRSAVAYSSSGRLDRQRTRMETSMRR</sequence>
<dbReference type="Pfam" id="PF13551">
    <property type="entry name" value="HTH_29"/>
    <property type="match status" value="1"/>
</dbReference>
<name>A0ABQ3VP90_9CHLR</name>
<dbReference type="Proteomes" id="UP000635565">
    <property type="component" value="Unassembled WGS sequence"/>
</dbReference>
<proteinExistence type="predicted"/>
<accession>A0ABQ3VP90</accession>
<evidence type="ECO:0008006" key="4">
    <source>
        <dbReference type="Google" id="ProtNLM"/>
    </source>
</evidence>